<proteinExistence type="predicted"/>
<dbReference type="RefSeq" id="WP_163915692.1">
    <property type="nucleotide sequence ID" value="NZ_JAAGWD010000006.1"/>
</dbReference>
<dbReference type="Proteomes" id="UP000474777">
    <property type="component" value="Unassembled WGS sequence"/>
</dbReference>
<name>A0A6B3LZG7_9BACT</name>
<comment type="caution">
    <text evidence="1">The sequence shown here is derived from an EMBL/GenBank/DDBJ whole genome shotgun (WGS) entry which is preliminary data.</text>
</comment>
<sequence>MKKAFVIPCLSVLITCCTGHTKLCEEPREVYEYRVTNITGSNIISENELRSDWKEFVERDTNCPTRIDYDLTNDGHKDFICMLKDSTGMPYLVAFNNYKTPNISFQVIDGVADYGNYGIGNIIYLNKDTGGFYSFKLESSKAYIYWKDNKYLIEYND</sequence>
<dbReference type="AlphaFoldDB" id="A0A6B3LZG7"/>
<reference evidence="1 2" key="1">
    <citation type="submission" date="2020-02" db="EMBL/GenBank/DDBJ databases">
        <authorList>
            <person name="Kim M.K."/>
        </authorList>
    </citation>
    <scope>NUCLEOTIDE SEQUENCE [LARGE SCALE GENOMIC DNA]</scope>
    <source>
        <strain evidence="1 2">BT327</strain>
    </source>
</reference>
<evidence type="ECO:0000313" key="1">
    <source>
        <dbReference type="EMBL" id="NEM98797.1"/>
    </source>
</evidence>
<protein>
    <submittedName>
        <fullName evidence="1">Uncharacterized protein</fullName>
    </submittedName>
</protein>
<keyword evidence="2" id="KW-1185">Reference proteome</keyword>
<dbReference type="EMBL" id="JAAGWD010000006">
    <property type="protein sequence ID" value="NEM98797.1"/>
    <property type="molecule type" value="Genomic_DNA"/>
</dbReference>
<gene>
    <name evidence="1" type="ORF">GXP69_13925</name>
</gene>
<evidence type="ECO:0000313" key="2">
    <source>
        <dbReference type="Proteomes" id="UP000474777"/>
    </source>
</evidence>
<accession>A0A6B3LZG7</accession>
<organism evidence="1 2">
    <name type="scientific">Pontibacter burrus</name>
    <dbReference type="NCBI Taxonomy" id="2704466"/>
    <lineage>
        <taxon>Bacteria</taxon>
        <taxon>Pseudomonadati</taxon>
        <taxon>Bacteroidota</taxon>
        <taxon>Cytophagia</taxon>
        <taxon>Cytophagales</taxon>
        <taxon>Hymenobacteraceae</taxon>
        <taxon>Pontibacter</taxon>
    </lineage>
</organism>